<dbReference type="Pfam" id="PF03162">
    <property type="entry name" value="Y_phosphatase2"/>
    <property type="match status" value="1"/>
</dbReference>
<dbReference type="Proteomes" id="UP000774326">
    <property type="component" value="Unassembled WGS sequence"/>
</dbReference>
<accession>A0A9P8QFS3</accession>
<proteinExistence type="predicted"/>
<evidence type="ECO:0000313" key="1">
    <source>
        <dbReference type="EMBL" id="KAH3688289.1"/>
    </source>
</evidence>
<keyword evidence="2" id="KW-1185">Reference proteome</keyword>
<dbReference type="SUPFAM" id="SSF52799">
    <property type="entry name" value="(Phosphotyrosine protein) phosphatases II"/>
    <property type="match status" value="1"/>
</dbReference>
<reference evidence="1" key="2">
    <citation type="submission" date="2021-01" db="EMBL/GenBank/DDBJ databases">
        <authorList>
            <person name="Schikora-Tamarit M.A."/>
        </authorList>
    </citation>
    <scope>NUCLEOTIDE SEQUENCE</scope>
    <source>
        <strain evidence="1">CBS2887</strain>
    </source>
</reference>
<evidence type="ECO:0000313" key="2">
    <source>
        <dbReference type="Proteomes" id="UP000774326"/>
    </source>
</evidence>
<protein>
    <submittedName>
        <fullName evidence="1">Uncharacterized protein</fullName>
    </submittedName>
</protein>
<reference evidence="1" key="1">
    <citation type="journal article" date="2021" name="Open Biol.">
        <title>Shared evolutionary footprints suggest mitochondrial oxidative damage underlies multiple complex I losses in fungi.</title>
        <authorList>
            <person name="Schikora-Tamarit M.A."/>
            <person name="Marcet-Houben M."/>
            <person name="Nosek J."/>
            <person name="Gabaldon T."/>
        </authorList>
    </citation>
    <scope>NUCLEOTIDE SEQUENCE</scope>
    <source>
        <strain evidence="1">CBS2887</strain>
    </source>
</reference>
<gene>
    <name evidence="1" type="ORF">WICPIJ_000760</name>
</gene>
<dbReference type="AlphaFoldDB" id="A0A9P8QFS3"/>
<organism evidence="1 2">
    <name type="scientific">Wickerhamomyces pijperi</name>
    <name type="common">Yeast</name>
    <name type="synonym">Pichia pijperi</name>
    <dbReference type="NCBI Taxonomy" id="599730"/>
    <lineage>
        <taxon>Eukaryota</taxon>
        <taxon>Fungi</taxon>
        <taxon>Dikarya</taxon>
        <taxon>Ascomycota</taxon>
        <taxon>Saccharomycotina</taxon>
        <taxon>Saccharomycetes</taxon>
        <taxon>Phaffomycetales</taxon>
        <taxon>Wickerhamomycetaceae</taxon>
        <taxon>Wickerhamomyces</taxon>
    </lineage>
</organism>
<dbReference type="OrthoDB" id="6375174at2759"/>
<dbReference type="EMBL" id="JAEUBG010000445">
    <property type="protein sequence ID" value="KAH3688289.1"/>
    <property type="molecule type" value="Genomic_DNA"/>
</dbReference>
<dbReference type="Gene3D" id="3.90.190.10">
    <property type="entry name" value="Protein tyrosine phosphatase superfamily"/>
    <property type="match status" value="1"/>
</dbReference>
<dbReference type="InterPro" id="IPR004861">
    <property type="entry name" value="Siw14-like"/>
</dbReference>
<name>A0A9P8QFS3_WICPI</name>
<dbReference type="GO" id="GO:0016791">
    <property type="term" value="F:phosphatase activity"/>
    <property type="evidence" value="ECO:0007669"/>
    <property type="project" value="TreeGrafter"/>
</dbReference>
<dbReference type="PANTHER" id="PTHR31126:SF70">
    <property type="entry name" value="PROTEIN OCA4"/>
    <property type="match status" value="1"/>
</dbReference>
<sequence>MLTNEYQMMKNFHSFTSVNNIKVLQFGDESINSELEEGDSWMVFSKEIISKFIKIVLNKNNSNLLVVDKTNCLIGLLRKVCKWNYSSLISEYRLYAGKNSTYFSETFLELATVQLKTHSNNIQVLTSQNTNTSRHGSIDRGTYAADMENNENENENDFDEDDDLLSRSPQVPMNLIKMVEQRKKKNNQPVMESLNTLEYKFYLPEIVFKDVDVIQIELPQESYLPEWFVTQRQCWEEEYLELNLGNY</sequence>
<comment type="caution">
    <text evidence="1">The sequence shown here is derived from an EMBL/GenBank/DDBJ whole genome shotgun (WGS) entry which is preliminary data.</text>
</comment>
<dbReference type="InterPro" id="IPR029021">
    <property type="entry name" value="Prot-tyrosine_phosphatase-like"/>
</dbReference>
<dbReference type="PANTHER" id="PTHR31126">
    <property type="entry name" value="TYROSINE-PROTEIN PHOSPHATASE"/>
    <property type="match status" value="1"/>
</dbReference>